<sequence>MAMLHQLHSSFLHDGCWGDAQKTLLSLVQAPTDSLWNKLWPWGKAPKHLQMLGMYHIFLIQRVFSILGFREDDVFSCTLLSSFRSPCQPERGMCGTETERDADSLSFTDRGWDFSAEGHLSICPSILQLSQALRGSSGVRCFEDTSEKKRIPGPS</sequence>
<dbReference type="AlphaFoldDB" id="A0A1V4KJZ4"/>
<gene>
    <name evidence="1" type="ORF">AV530_016080</name>
</gene>
<proteinExistence type="predicted"/>
<evidence type="ECO:0000313" key="2">
    <source>
        <dbReference type="Proteomes" id="UP000190648"/>
    </source>
</evidence>
<keyword evidence="2" id="KW-1185">Reference proteome</keyword>
<evidence type="ECO:0000313" key="1">
    <source>
        <dbReference type="EMBL" id="OPJ84764.1"/>
    </source>
</evidence>
<comment type="caution">
    <text evidence="1">The sequence shown here is derived from an EMBL/GenBank/DDBJ whole genome shotgun (WGS) entry which is preliminary data.</text>
</comment>
<dbReference type="EMBL" id="LSYS01003057">
    <property type="protein sequence ID" value="OPJ84764.1"/>
    <property type="molecule type" value="Genomic_DNA"/>
</dbReference>
<protein>
    <submittedName>
        <fullName evidence="1">Uncharacterized protein</fullName>
    </submittedName>
</protein>
<organism evidence="1 2">
    <name type="scientific">Patagioenas fasciata monilis</name>
    <dbReference type="NCBI Taxonomy" id="372326"/>
    <lineage>
        <taxon>Eukaryota</taxon>
        <taxon>Metazoa</taxon>
        <taxon>Chordata</taxon>
        <taxon>Craniata</taxon>
        <taxon>Vertebrata</taxon>
        <taxon>Euteleostomi</taxon>
        <taxon>Archelosauria</taxon>
        <taxon>Archosauria</taxon>
        <taxon>Dinosauria</taxon>
        <taxon>Saurischia</taxon>
        <taxon>Theropoda</taxon>
        <taxon>Coelurosauria</taxon>
        <taxon>Aves</taxon>
        <taxon>Neognathae</taxon>
        <taxon>Neoaves</taxon>
        <taxon>Columbimorphae</taxon>
        <taxon>Columbiformes</taxon>
        <taxon>Columbidae</taxon>
        <taxon>Patagioenas</taxon>
    </lineage>
</organism>
<name>A0A1V4KJZ4_PATFA</name>
<dbReference type="Proteomes" id="UP000190648">
    <property type="component" value="Unassembled WGS sequence"/>
</dbReference>
<accession>A0A1V4KJZ4</accession>
<reference evidence="1 2" key="1">
    <citation type="submission" date="2016-02" db="EMBL/GenBank/DDBJ databases">
        <title>Band-tailed pigeon sequencing and assembly.</title>
        <authorList>
            <person name="Soares A.E."/>
            <person name="Novak B.J."/>
            <person name="Rice E.S."/>
            <person name="O'Connell B."/>
            <person name="Chang D."/>
            <person name="Weber S."/>
            <person name="Shapiro B."/>
        </authorList>
    </citation>
    <scope>NUCLEOTIDE SEQUENCE [LARGE SCALE GENOMIC DNA]</scope>
    <source>
        <strain evidence="1">BTP2013</strain>
        <tissue evidence="1">Blood</tissue>
    </source>
</reference>